<evidence type="ECO:0000313" key="5">
    <source>
        <dbReference type="Proteomes" id="UP000008185"/>
    </source>
</evidence>
<dbReference type="InterPro" id="IPR013974">
    <property type="entry name" value="SAF"/>
</dbReference>
<dbReference type="AlphaFoldDB" id="A0A0H2WRT2"/>
<dbReference type="SMART" id="SM00858">
    <property type="entry name" value="SAF"/>
    <property type="match status" value="1"/>
</dbReference>
<reference evidence="4" key="3">
    <citation type="submission" date="2018-07" db="EMBL/GenBank/DDBJ databases">
        <authorList>
            <consortium name="NCBI Pathogen Detection Project"/>
        </authorList>
    </citation>
    <scope>NUCLEOTIDE SEQUENCE</scope>
    <source>
        <strain evidence="4">ATCC 9150</strain>
    </source>
</reference>
<accession>A0A0H2WRT2</accession>
<keyword evidence="3" id="KW-0378">Hydrolase</keyword>
<dbReference type="GO" id="GO:0016829">
    <property type="term" value="F:lyase activity"/>
    <property type="evidence" value="ECO:0007669"/>
    <property type="project" value="UniProtKB-KW"/>
</dbReference>
<organism evidence="3 5">
    <name type="scientific">Salmonella paratyphi A (strain ATCC 9150 / SARB42)</name>
    <dbReference type="NCBI Taxonomy" id="295319"/>
    <lineage>
        <taxon>Bacteria</taxon>
        <taxon>Pseudomonadati</taxon>
        <taxon>Pseudomonadota</taxon>
        <taxon>Gammaproteobacteria</taxon>
        <taxon>Enterobacterales</taxon>
        <taxon>Enterobacteriaceae</taxon>
        <taxon>Salmonella</taxon>
    </lineage>
</organism>
<dbReference type="Proteomes" id="UP000008185">
    <property type="component" value="Chromosome"/>
</dbReference>
<protein>
    <submittedName>
        <fullName evidence="3">Hydrolase N-terminus</fullName>
    </submittedName>
    <submittedName>
        <fullName evidence="4">UxaA family hydrolase</fullName>
    </submittedName>
</protein>
<dbReference type="InterPro" id="IPR044144">
    <property type="entry name" value="SAF_UxaA/GarD"/>
</dbReference>
<evidence type="ECO:0000259" key="2">
    <source>
        <dbReference type="SMART" id="SM00858"/>
    </source>
</evidence>
<dbReference type="PANTHER" id="PTHR30536">
    <property type="entry name" value="ALTRONATE/GALACTARATE DEHYDRATASE"/>
    <property type="match status" value="1"/>
</dbReference>
<dbReference type="PANTHER" id="PTHR30536:SF5">
    <property type="entry name" value="ALTRONATE DEHYDRATASE"/>
    <property type="match status" value="1"/>
</dbReference>
<gene>
    <name evidence="3" type="ordered locus">SPA2085</name>
    <name evidence="4" type="ORF">GNB70_003392</name>
</gene>
<dbReference type="KEGG" id="spt:SPA2085"/>
<evidence type="ECO:0000313" key="4">
    <source>
        <dbReference type="EMBL" id="HAE6987641.1"/>
    </source>
</evidence>
<evidence type="ECO:0000313" key="3">
    <source>
        <dbReference type="EMBL" id="AAV77979.1"/>
    </source>
</evidence>
<dbReference type="GO" id="GO:0019698">
    <property type="term" value="P:D-galacturonate catabolic process"/>
    <property type="evidence" value="ECO:0007669"/>
    <property type="project" value="TreeGrafter"/>
</dbReference>
<reference evidence="3 5" key="1">
    <citation type="journal article" date="2004" name="Nat. Genet.">
        <title>Comparison of genome degradation in Paratyphi A and Typhi, human-restricted serovars of Salmonella enterica that cause typhoid.</title>
        <authorList>
            <person name="McClelland M."/>
            <person name="Sanderson K.E."/>
            <person name="Clifton S.W."/>
            <person name="Latreille P."/>
            <person name="Porwollik S."/>
            <person name="Sabo A."/>
            <person name="Meyer R."/>
            <person name="Bieri T."/>
            <person name="Ozersky P."/>
            <person name="McLellan M."/>
            <person name="Harkins C.R."/>
            <person name="Wang C."/>
            <person name="Nguyen C."/>
            <person name="Berghoff A."/>
            <person name="Elliott G."/>
            <person name="Kohlberg S."/>
            <person name="Strong C."/>
            <person name="Du F."/>
            <person name="Carter J."/>
            <person name="Kremizki C."/>
            <person name="Layman D."/>
            <person name="Leonard S."/>
            <person name="Sun H."/>
            <person name="Fulton L."/>
            <person name="Nash W."/>
            <person name="Miner T."/>
            <person name="Minx P."/>
            <person name="Delehaunty K."/>
            <person name="Fronick C."/>
            <person name="Magrini V."/>
            <person name="Nhan M."/>
            <person name="Warren W."/>
            <person name="Florea L."/>
            <person name="Spieth J."/>
            <person name="Wilson R.K."/>
        </authorList>
    </citation>
    <scope>NUCLEOTIDE SEQUENCE [LARGE SCALE GENOMIC DNA]</scope>
    <source>
        <strain evidence="3">ATCC 9150</strain>
        <strain evidence="5">ATCC 9150 / SARB42</strain>
    </source>
</reference>
<name>A0A0H2WRT2_SALPA</name>
<feature type="domain" description="SAF" evidence="2">
    <location>
        <begin position="29"/>
        <end position="104"/>
    </location>
</feature>
<dbReference type="Gene3D" id="2.30.130.110">
    <property type="match status" value="1"/>
</dbReference>
<dbReference type="CDD" id="cd11613">
    <property type="entry name" value="SAF_AH_GD"/>
    <property type="match status" value="1"/>
</dbReference>
<reference evidence="4" key="2">
    <citation type="journal article" date="2018" name="Genome Biol.">
        <title>SKESA: strategic k-mer extension for scrupulous assemblies.</title>
        <authorList>
            <person name="Souvorov A."/>
            <person name="Agarwala R."/>
            <person name="Lipman D.J."/>
        </authorList>
    </citation>
    <scope>NUCLEOTIDE SEQUENCE</scope>
    <source>
        <strain evidence="4">ATCC 9150</strain>
    </source>
</reference>
<dbReference type="EMBL" id="CP000026">
    <property type="protein sequence ID" value="AAV77979.1"/>
    <property type="molecule type" value="Genomic_DNA"/>
</dbReference>
<sequence length="113" mass="12660">MARLLIREDRTKAKELIVKKNAVVIHPQDCVATAITALKAGETATMFIGEREISVVLHQDVPFGHKFAICDVPFHGEVYKYGESIGRATQEIKSGDYVHVHNVESERGRGDWK</sequence>
<proteinExistence type="predicted"/>
<dbReference type="EMBL" id="DAASTS010000018">
    <property type="protein sequence ID" value="HAE6987641.1"/>
    <property type="molecule type" value="Genomic_DNA"/>
</dbReference>
<dbReference type="RefSeq" id="WP_001574029.1">
    <property type="nucleotide sequence ID" value="NC_006511.1"/>
</dbReference>
<dbReference type="HOGENOM" id="CLU_084161_3_0_6"/>
<evidence type="ECO:0000256" key="1">
    <source>
        <dbReference type="ARBA" id="ARBA00023239"/>
    </source>
</evidence>
<dbReference type="GO" id="GO:0016787">
    <property type="term" value="F:hydrolase activity"/>
    <property type="evidence" value="ECO:0007669"/>
    <property type="project" value="UniProtKB-KW"/>
</dbReference>
<dbReference type="FunFam" id="2.30.130.110:FF:000003">
    <property type="entry name" value="D-galactarate dehydratase"/>
    <property type="match status" value="1"/>
</dbReference>
<keyword evidence="1" id="KW-0456">Lyase</keyword>
<dbReference type="InterPro" id="IPR052172">
    <property type="entry name" value="UxaA_altronate/galactarate_dh"/>
</dbReference>
<dbReference type="Pfam" id="PF08666">
    <property type="entry name" value="SAF"/>
    <property type="match status" value="1"/>
</dbReference>